<dbReference type="InterPro" id="IPR056607">
    <property type="entry name" value="Elapor1/2_MRH"/>
</dbReference>
<dbReference type="GO" id="GO:0000045">
    <property type="term" value="P:autophagosome assembly"/>
    <property type="evidence" value="ECO:0007669"/>
    <property type="project" value="TreeGrafter"/>
</dbReference>
<protein>
    <submittedName>
        <fullName evidence="2">UPF0577 protein KIAA1324</fullName>
    </submittedName>
</protein>
<dbReference type="GO" id="GO:0005886">
    <property type="term" value="C:plasma membrane"/>
    <property type="evidence" value="ECO:0007669"/>
    <property type="project" value="TreeGrafter"/>
</dbReference>
<comment type="caution">
    <text evidence="2">The sequence shown here is derived from an EMBL/GenBank/DDBJ whole genome shotgun (WGS) entry which is preliminary data.</text>
</comment>
<dbReference type="PANTHER" id="PTHR22727:SF13">
    <property type="entry name" value="ENDOSOME_LYSOSOME-ASSOCIATED APOPTOSIS AND AUTOPHAGY REGULATOR 1"/>
    <property type="match status" value="1"/>
</dbReference>
<sequence>MHTTCFSDCKFAFPDGERTLQYDLSHLPTRTTFNSGPSFTPKGLQYFHQFSVSLCGNEESRYNTDVAKIYSINVTNAINGVASSCRHCALGSSKTASSCVPCPSGHYIEKDSSACRQCPPNTFLSREQPYGEEACVPCGPKTRSNTMHTTCFSDCKFAFPDGERTLQYDLSHLPTRTTFNSGPSFTPKGLQYFHQFSVSLCGNEGKKLASCVDNVTNARTVSSYACQSTIIPSDVRGVKTVVSSQPVSLADRLIGVFSVFLCIYLTRRLRPRPHLQ</sequence>
<dbReference type="PANTHER" id="PTHR22727">
    <property type="entry name" value="PROTEIN CBG13728"/>
    <property type="match status" value="1"/>
</dbReference>
<dbReference type="Pfam" id="PF23087">
    <property type="entry name" value="MRH_ELAPOR1_9th"/>
    <property type="match status" value="2"/>
</dbReference>
<dbReference type="EMBL" id="SCEB01215820">
    <property type="protein sequence ID" value="RXM27481.1"/>
    <property type="molecule type" value="Genomic_DNA"/>
</dbReference>
<dbReference type="GO" id="GO:0044090">
    <property type="term" value="P:positive regulation of vacuole organization"/>
    <property type="evidence" value="ECO:0007669"/>
    <property type="project" value="TreeGrafter"/>
</dbReference>
<feature type="domain" description="Elapor1/2 mannose 6-phosphate receptor homology" evidence="1">
    <location>
        <begin position="155"/>
        <end position="257"/>
    </location>
</feature>
<organism evidence="2 3">
    <name type="scientific">Acipenser ruthenus</name>
    <name type="common">Sterlet sturgeon</name>
    <dbReference type="NCBI Taxonomy" id="7906"/>
    <lineage>
        <taxon>Eukaryota</taxon>
        <taxon>Metazoa</taxon>
        <taxon>Chordata</taxon>
        <taxon>Craniata</taxon>
        <taxon>Vertebrata</taxon>
        <taxon>Euteleostomi</taxon>
        <taxon>Actinopterygii</taxon>
        <taxon>Chondrostei</taxon>
        <taxon>Acipenseriformes</taxon>
        <taxon>Acipenseridae</taxon>
        <taxon>Acipenser</taxon>
    </lineage>
</organism>
<dbReference type="GO" id="GO:0005764">
    <property type="term" value="C:lysosome"/>
    <property type="evidence" value="ECO:0007669"/>
    <property type="project" value="TreeGrafter"/>
</dbReference>
<dbReference type="GO" id="GO:0070062">
    <property type="term" value="C:extracellular exosome"/>
    <property type="evidence" value="ECO:0007669"/>
    <property type="project" value="TreeGrafter"/>
</dbReference>
<dbReference type="GO" id="GO:0005802">
    <property type="term" value="C:trans-Golgi network"/>
    <property type="evidence" value="ECO:0007669"/>
    <property type="project" value="TreeGrafter"/>
</dbReference>
<accession>A0A444TX16</accession>
<keyword evidence="3" id="KW-1185">Reference proteome</keyword>
<reference evidence="2 3" key="1">
    <citation type="submission" date="2019-01" db="EMBL/GenBank/DDBJ databases">
        <title>Draft Genome and Complete Hox-Cluster Characterization of the Sterlet Sturgeon (Acipenser ruthenus).</title>
        <authorList>
            <person name="Wei Q."/>
        </authorList>
    </citation>
    <scope>NUCLEOTIDE SEQUENCE [LARGE SCALE GENOMIC DNA]</scope>
    <source>
        <strain evidence="2">WHYD16114868_AA</strain>
        <tissue evidence="2">Blood</tissue>
    </source>
</reference>
<proteinExistence type="predicted"/>
<gene>
    <name evidence="2" type="ORF">EOD39_20796</name>
</gene>
<dbReference type="Proteomes" id="UP000289886">
    <property type="component" value="Unassembled WGS sequence"/>
</dbReference>
<dbReference type="AlphaFoldDB" id="A0A444TX16"/>
<name>A0A444TX16_ACIRT</name>
<dbReference type="GO" id="GO:0005770">
    <property type="term" value="C:late endosome"/>
    <property type="evidence" value="ECO:0007669"/>
    <property type="project" value="TreeGrafter"/>
</dbReference>
<dbReference type="InterPro" id="IPR039181">
    <property type="entry name" value="Elapor1/2"/>
</dbReference>
<evidence type="ECO:0000259" key="1">
    <source>
        <dbReference type="Pfam" id="PF23087"/>
    </source>
</evidence>
<evidence type="ECO:0000313" key="2">
    <source>
        <dbReference type="EMBL" id="RXM27481.1"/>
    </source>
</evidence>
<dbReference type="SMART" id="SM01411">
    <property type="entry name" value="Ephrin_rec_like"/>
    <property type="match status" value="1"/>
</dbReference>
<evidence type="ECO:0000313" key="3">
    <source>
        <dbReference type="Proteomes" id="UP000289886"/>
    </source>
</evidence>
<feature type="domain" description="Elapor1/2 mannose 6-phosphate receptor homology" evidence="1">
    <location>
        <begin position="9"/>
        <end position="82"/>
    </location>
</feature>